<dbReference type="CDD" id="cd08977">
    <property type="entry name" value="SusD"/>
    <property type="match status" value="1"/>
</dbReference>
<feature type="domain" description="SusD-like N-terminal" evidence="8">
    <location>
        <begin position="48"/>
        <end position="230"/>
    </location>
</feature>
<evidence type="ECO:0000256" key="6">
    <source>
        <dbReference type="SAM" id="SignalP"/>
    </source>
</evidence>
<evidence type="ECO:0000259" key="8">
    <source>
        <dbReference type="Pfam" id="PF14322"/>
    </source>
</evidence>
<dbReference type="OrthoDB" id="621018at2"/>
<evidence type="ECO:0000256" key="2">
    <source>
        <dbReference type="ARBA" id="ARBA00006275"/>
    </source>
</evidence>
<comment type="similarity">
    <text evidence="2">Belongs to the SusD family.</text>
</comment>
<dbReference type="InterPro" id="IPR033985">
    <property type="entry name" value="SusD-like_N"/>
</dbReference>
<dbReference type="Proteomes" id="UP000251889">
    <property type="component" value="Unassembled WGS sequence"/>
</dbReference>
<protein>
    <submittedName>
        <fullName evidence="9">RagB/SusD family nutrient uptake outer membrane protein</fullName>
    </submittedName>
</protein>
<reference evidence="9 10" key="1">
    <citation type="submission" date="2018-06" db="EMBL/GenBank/DDBJ databases">
        <title>Chryseolinea flavus sp. nov., a member of the phylum Bacteroidetes isolated from soil.</title>
        <authorList>
            <person name="Li Y."/>
            <person name="Wang J."/>
        </authorList>
    </citation>
    <scope>NUCLEOTIDE SEQUENCE [LARGE SCALE GENOMIC DNA]</scope>
    <source>
        <strain evidence="9 10">SDU1-6</strain>
    </source>
</reference>
<accession>A0A364XV84</accession>
<comment type="subcellular location">
    <subcellularLocation>
        <location evidence="1">Cell outer membrane</location>
    </subcellularLocation>
</comment>
<evidence type="ECO:0000313" key="10">
    <source>
        <dbReference type="Proteomes" id="UP000251889"/>
    </source>
</evidence>
<feature type="chain" id="PRO_5016891586" evidence="6">
    <location>
        <begin position="24"/>
        <end position="553"/>
    </location>
</feature>
<gene>
    <name evidence="9" type="ORF">DQQ10_25880</name>
</gene>
<dbReference type="PROSITE" id="PS51257">
    <property type="entry name" value="PROKAR_LIPOPROTEIN"/>
    <property type="match status" value="1"/>
</dbReference>
<dbReference type="Gene3D" id="1.25.40.390">
    <property type="match status" value="1"/>
</dbReference>
<feature type="signal peptide" evidence="6">
    <location>
        <begin position="1"/>
        <end position="23"/>
    </location>
</feature>
<keyword evidence="5" id="KW-0998">Cell outer membrane</keyword>
<evidence type="ECO:0000313" key="9">
    <source>
        <dbReference type="EMBL" id="RAV98036.1"/>
    </source>
</evidence>
<keyword evidence="3 6" id="KW-0732">Signal</keyword>
<evidence type="ECO:0000256" key="4">
    <source>
        <dbReference type="ARBA" id="ARBA00023136"/>
    </source>
</evidence>
<dbReference type="InterPro" id="IPR012944">
    <property type="entry name" value="SusD_RagB_dom"/>
</dbReference>
<dbReference type="RefSeq" id="WP_112749852.1">
    <property type="nucleotide sequence ID" value="NZ_QMFY01000023.1"/>
</dbReference>
<comment type="caution">
    <text evidence="9">The sequence shown here is derived from an EMBL/GenBank/DDBJ whole genome shotgun (WGS) entry which is preliminary data.</text>
</comment>
<dbReference type="SUPFAM" id="SSF48452">
    <property type="entry name" value="TPR-like"/>
    <property type="match status" value="1"/>
</dbReference>
<dbReference type="Pfam" id="PF14322">
    <property type="entry name" value="SusD-like_3"/>
    <property type="match status" value="1"/>
</dbReference>
<organism evidence="9 10">
    <name type="scientific">Pseudochryseolinea flava</name>
    <dbReference type="NCBI Taxonomy" id="2059302"/>
    <lineage>
        <taxon>Bacteria</taxon>
        <taxon>Pseudomonadati</taxon>
        <taxon>Bacteroidota</taxon>
        <taxon>Cytophagia</taxon>
        <taxon>Cytophagales</taxon>
        <taxon>Fulvivirgaceae</taxon>
        <taxon>Pseudochryseolinea</taxon>
    </lineage>
</organism>
<keyword evidence="4" id="KW-0472">Membrane</keyword>
<dbReference type="InterPro" id="IPR011990">
    <property type="entry name" value="TPR-like_helical_dom_sf"/>
</dbReference>
<dbReference type="GO" id="GO:0009279">
    <property type="term" value="C:cell outer membrane"/>
    <property type="evidence" value="ECO:0007669"/>
    <property type="project" value="UniProtKB-SubCell"/>
</dbReference>
<sequence length="553" mass="61760">MKINNYILIVLALIMCSCGDSFFDQKPTDRLSDVTFYKTEQDFLIAINAVYPYLQGASTPNNSSNNQGGIIDDESMSDNAYNNRNWTGHYRVGNGSHSASDFQPGITGSILVWFPRYEGIRRANAVINRIDGITFSSEALRKRIVAEARFLRAYLYFDLAFKFGNVPLVTRELTITESANVEQSSRKEVIDFALSELNAIAEDLPTAYTGADIGRITKGAALSFRARFALYAAGPGVLNDNSYYAIARDAAEATIDLNIYGLHNSYSALFTPAAENSNEIILSNQYAAPTRIHNLWGTYAPPSQGGSGQIGPLRSLLDSYEGTDGLPIAISDVYDENNPYNNRDPRLDMTIIRPGSTFAGAEFHPTRLGDPDYAGGNSLTSSFTGMYIKKYLIESEKSTPTQSGMNVILMRYPEVQLTYAEAKIELNDIDQTVYDALNYARQRSDVNMPDYTSSDYPDQTTLREAMRRERRVELALEGQRFFDIRRWKIAEEVMNGSALGADYEDNPTTDVDDDNVGEPVFVESRIFNANRDYLWAIPPNEVVLSNLDQNDNY</sequence>
<evidence type="ECO:0000256" key="1">
    <source>
        <dbReference type="ARBA" id="ARBA00004442"/>
    </source>
</evidence>
<evidence type="ECO:0000256" key="3">
    <source>
        <dbReference type="ARBA" id="ARBA00022729"/>
    </source>
</evidence>
<name>A0A364XV84_9BACT</name>
<dbReference type="EMBL" id="QMFY01000023">
    <property type="protein sequence ID" value="RAV98036.1"/>
    <property type="molecule type" value="Genomic_DNA"/>
</dbReference>
<proteinExistence type="inferred from homology"/>
<dbReference type="AlphaFoldDB" id="A0A364XV84"/>
<evidence type="ECO:0000259" key="7">
    <source>
        <dbReference type="Pfam" id="PF07980"/>
    </source>
</evidence>
<evidence type="ECO:0000256" key="5">
    <source>
        <dbReference type="ARBA" id="ARBA00023237"/>
    </source>
</evidence>
<feature type="domain" description="RagB/SusD" evidence="7">
    <location>
        <begin position="290"/>
        <end position="553"/>
    </location>
</feature>
<dbReference type="Pfam" id="PF07980">
    <property type="entry name" value="SusD_RagB"/>
    <property type="match status" value="1"/>
</dbReference>
<keyword evidence="10" id="KW-1185">Reference proteome</keyword>